<evidence type="ECO:0000313" key="2">
    <source>
        <dbReference type="Proteomes" id="UP001241758"/>
    </source>
</evidence>
<reference evidence="1 2" key="1">
    <citation type="submission" date="2023-05" db="EMBL/GenBank/DDBJ databases">
        <title>Actinoplanes sp. NEAU-A12 genome sequencing.</title>
        <authorList>
            <person name="Wang Z.-S."/>
        </authorList>
    </citation>
    <scope>NUCLEOTIDE SEQUENCE [LARGE SCALE GENOMIC DNA]</scope>
    <source>
        <strain evidence="1 2">NEAU-A12</strain>
    </source>
</reference>
<keyword evidence="2" id="KW-1185">Reference proteome</keyword>
<evidence type="ECO:0000313" key="1">
    <source>
        <dbReference type="EMBL" id="MDI6105123.1"/>
    </source>
</evidence>
<dbReference type="EMBL" id="JASCTH010000040">
    <property type="protein sequence ID" value="MDI6105123.1"/>
    <property type="molecule type" value="Genomic_DNA"/>
</dbReference>
<protein>
    <submittedName>
        <fullName evidence="1">Uncharacterized protein</fullName>
    </submittedName>
</protein>
<sequence length="65" mass="6968">MVGVPYEMAQYGKVGPAFFDAAGPAWAKPTAEDAARRALAWLRTALTTSMRVQPAASNRESRSPS</sequence>
<proteinExistence type="predicted"/>
<accession>A0ABT6WZE6</accession>
<gene>
    <name evidence="1" type="ORF">QLQ12_41720</name>
</gene>
<dbReference type="RefSeq" id="WP_282766589.1">
    <property type="nucleotide sequence ID" value="NZ_JASCTH010000040.1"/>
</dbReference>
<comment type="caution">
    <text evidence="1">The sequence shown here is derived from an EMBL/GenBank/DDBJ whole genome shotgun (WGS) entry which is preliminary data.</text>
</comment>
<dbReference type="Proteomes" id="UP001241758">
    <property type="component" value="Unassembled WGS sequence"/>
</dbReference>
<organism evidence="1 2">
    <name type="scientific">Actinoplanes sandaracinus</name>
    <dbReference type="NCBI Taxonomy" id="3045177"/>
    <lineage>
        <taxon>Bacteria</taxon>
        <taxon>Bacillati</taxon>
        <taxon>Actinomycetota</taxon>
        <taxon>Actinomycetes</taxon>
        <taxon>Micromonosporales</taxon>
        <taxon>Micromonosporaceae</taxon>
        <taxon>Actinoplanes</taxon>
    </lineage>
</organism>
<name>A0ABT6WZE6_9ACTN</name>